<proteinExistence type="predicted"/>
<accession>A0A5A9NE05</accession>
<evidence type="ECO:0000256" key="2">
    <source>
        <dbReference type="SAM" id="SignalP"/>
    </source>
</evidence>
<feature type="chain" id="PRO_5022789575" description="PGC-1 and ERR-induced regulator in muscle protein 1" evidence="2">
    <location>
        <begin position="25"/>
        <end position="1346"/>
    </location>
</feature>
<evidence type="ECO:0000256" key="1">
    <source>
        <dbReference type="SAM" id="MobiDB-lite"/>
    </source>
</evidence>
<feature type="region of interest" description="Disordered" evidence="1">
    <location>
        <begin position="760"/>
        <end position="781"/>
    </location>
</feature>
<comment type="caution">
    <text evidence="3">The sequence shown here is derived from an EMBL/GenBank/DDBJ whole genome shotgun (WGS) entry which is preliminary data.</text>
</comment>
<dbReference type="PANTHER" id="PTHR47282">
    <property type="entry name" value="PGC-1 AND ERR-INDUCED REGULATOR IN MUSCLE PROTEIN 1"/>
    <property type="match status" value="1"/>
</dbReference>
<dbReference type="EMBL" id="SOYY01000020">
    <property type="protein sequence ID" value="KAA0707079.1"/>
    <property type="molecule type" value="Genomic_DNA"/>
</dbReference>
<feature type="compositionally biased region" description="Basic and acidic residues" evidence="1">
    <location>
        <begin position="766"/>
        <end position="781"/>
    </location>
</feature>
<protein>
    <recommendedName>
        <fullName evidence="5">PGC-1 and ERR-induced regulator in muscle protein 1</fullName>
    </recommendedName>
</protein>
<sequence>MGMAFKELWTLGAVCCLAEPSTRAHGTLPEAVMSQRSACMAAPSSTVHARWPEENRRSSVMSSEQQAVKFPHCLASANRRLVPEAQSLNRFTSDEVEEKLVFRSCTMDDFEYSLHISDQDWDTFFQECEGCNLLSPSLASREDSGTSDIDEMGSHLLGVNRLQGTAESTEPDLQVDGPPDCKGSHVDNYLSKYGIRSPEQVLSGSEEDLHLQTVNLFFEQLKSITVNEQPLERSHVENCGSEKTDHLEGLIDNQDIQYVVICPSGRNEASPKGEISKQGEADTWGITALEKAEMPTCTNAQVHASDSSERETVIGGESLSSPLITVGVKREQEKRCCDLSAGLKMKPETKPPDKVKMPPMEIVNWIDMTVLNPAKGNIAQLESCSDSKVSPIIQIPVSPFNLRRKRRKKKRTSMEAGDMSPGHEAQIRIHQSESEEERFVQRVEINNHPTNVKMIDPPSVPEIKISPILHNSEHLLQSFAVGAEGPTGLKCSKSLPLSFTRFDLETKPPVIPTTICNISKSINEMSLVNNRHLKTEVHLKSKLAEEVLNVQESDVATKITESASPVHLRETDCSPTPSMRETISESVRDNSPAGCHRKSLLSPNICSAADSTEPLSSLFSFNLNEDTHKDVSCLGNEIDCCAFKSEQNLPSRWNMTGIADVQQGMLSVTEKIDDVEPCSDGNTSKMFSPNTLQKERAVTCVDILKSQTCQPRIAGPLSETHLEAECNMMENTVVSNGKDERHIQNTSEVLMVNASLIKPDYSTQESEGKKEKSVNEDGDVEFKNNGEHLLNDLAIRSIEHIFNEHSTPTALSDMSETSLPTAEIQGTFSESGSKDPENIVLDADQIPSPVFAISSFWNEMEKLTINDILRLRMIGSAQHPSVLTQPDDRSVADTTDAADSGYFTQPDDSKPERLSGDMSFISDLDEDLEQLQTQISLKQDDEPCGFPSRSSSVTWENDSDPAMVGEDVVYISSETALPEHHYAADAQQCFRKMCKNISVQNLQDLEAQPIRQMIRNASLLSIHSEAEDPFYHVNTSYPMCFSEDEDMGSGGITFSEIIQYFFSDDEPERCSSRADNDTTVPYHEDSGTSEPEMYDHFFSEFDSGSFFNPFENDQMVPIFSYTRSNRNLQFPEAYDYFFPDSPVQSDEDEDNDYSPIKVVSQYDQKSCNHYSVASTDMYEHFYPEDTFESDLLWANPFSLRGVRRTDPAVPEENCWALTPVKPFHKGIQSITVIGPDDKPFPDSLYLNLENRIFQQLAEQQKKCMEMQTVVADPRLDAPFLPLRQADMCLVCIAFSSWVLKSASPGADTWKAALLANVSALSAIRYLRRHKREEVSGKTPLRQIEPA</sequence>
<feature type="region of interest" description="Disordered" evidence="1">
    <location>
        <begin position="881"/>
        <end position="917"/>
    </location>
</feature>
<evidence type="ECO:0000313" key="4">
    <source>
        <dbReference type="Proteomes" id="UP000324632"/>
    </source>
</evidence>
<evidence type="ECO:0008006" key="5">
    <source>
        <dbReference type="Google" id="ProtNLM"/>
    </source>
</evidence>
<feature type="signal peptide" evidence="2">
    <location>
        <begin position="1"/>
        <end position="24"/>
    </location>
</feature>
<dbReference type="InterPro" id="IPR043442">
    <property type="entry name" value="Perm1"/>
</dbReference>
<feature type="region of interest" description="Disordered" evidence="1">
    <location>
        <begin position="939"/>
        <end position="958"/>
    </location>
</feature>
<reference evidence="3 4" key="1">
    <citation type="journal article" date="2019" name="Mol. Ecol. Resour.">
        <title>Chromosome-level genome assembly of Triplophysa tibetana, a fish adapted to the harsh high-altitude environment of the Tibetan Plateau.</title>
        <authorList>
            <person name="Yang X."/>
            <person name="Liu H."/>
            <person name="Ma Z."/>
            <person name="Zou Y."/>
            <person name="Zou M."/>
            <person name="Mao Y."/>
            <person name="Li X."/>
            <person name="Wang H."/>
            <person name="Chen T."/>
            <person name="Wang W."/>
            <person name="Yang R."/>
        </authorList>
    </citation>
    <scope>NUCLEOTIDE SEQUENCE [LARGE SCALE GENOMIC DNA]</scope>
    <source>
        <strain evidence="3">TTIB1903HZAU</strain>
        <tissue evidence="3">Muscle</tissue>
    </source>
</reference>
<keyword evidence="2" id="KW-0732">Signal</keyword>
<feature type="region of interest" description="Disordered" evidence="1">
    <location>
        <begin position="403"/>
        <end position="423"/>
    </location>
</feature>
<name>A0A5A9NE05_9TELE</name>
<keyword evidence="4" id="KW-1185">Reference proteome</keyword>
<dbReference type="GO" id="GO:0005634">
    <property type="term" value="C:nucleus"/>
    <property type="evidence" value="ECO:0007669"/>
    <property type="project" value="TreeGrafter"/>
</dbReference>
<organism evidence="3 4">
    <name type="scientific">Triplophysa tibetana</name>
    <dbReference type="NCBI Taxonomy" id="1572043"/>
    <lineage>
        <taxon>Eukaryota</taxon>
        <taxon>Metazoa</taxon>
        <taxon>Chordata</taxon>
        <taxon>Craniata</taxon>
        <taxon>Vertebrata</taxon>
        <taxon>Euteleostomi</taxon>
        <taxon>Actinopterygii</taxon>
        <taxon>Neopterygii</taxon>
        <taxon>Teleostei</taxon>
        <taxon>Ostariophysi</taxon>
        <taxon>Cypriniformes</taxon>
        <taxon>Nemacheilidae</taxon>
        <taxon>Triplophysa</taxon>
    </lineage>
</organism>
<dbReference type="PANTHER" id="PTHR47282:SF1">
    <property type="entry name" value="PGC-1 AND ERR-INDUCED REGULATOR IN MUSCLE PROTEIN 1"/>
    <property type="match status" value="1"/>
</dbReference>
<dbReference type="GO" id="GO:0005737">
    <property type="term" value="C:cytoplasm"/>
    <property type="evidence" value="ECO:0007669"/>
    <property type="project" value="TreeGrafter"/>
</dbReference>
<dbReference type="GO" id="GO:0014850">
    <property type="term" value="P:response to muscle activity"/>
    <property type="evidence" value="ECO:0007669"/>
    <property type="project" value="TreeGrafter"/>
</dbReference>
<dbReference type="GO" id="GO:0006355">
    <property type="term" value="P:regulation of DNA-templated transcription"/>
    <property type="evidence" value="ECO:0007669"/>
    <property type="project" value="InterPro"/>
</dbReference>
<evidence type="ECO:0000313" key="3">
    <source>
        <dbReference type="EMBL" id="KAA0707079.1"/>
    </source>
</evidence>
<dbReference type="Proteomes" id="UP000324632">
    <property type="component" value="Chromosome 20"/>
</dbReference>
<gene>
    <name evidence="3" type="ORF">E1301_Tti002399</name>
</gene>